<evidence type="ECO:0000256" key="4">
    <source>
        <dbReference type="ARBA" id="ARBA00022857"/>
    </source>
</evidence>
<keyword evidence="8" id="KW-0594">Phospholipid biosynthesis</keyword>
<dbReference type="PANTHER" id="PTHR43616:SF5">
    <property type="entry name" value="GLYCEROL DEHYDROGENASE 1"/>
    <property type="match status" value="1"/>
</dbReference>
<keyword evidence="5" id="KW-0560">Oxidoreductase</keyword>
<evidence type="ECO:0000256" key="1">
    <source>
        <dbReference type="ARBA" id="ARBA00022490"/>
    </source>
</evidence>
<evidence type="ECO:0000256" key="2">
    <source>
        <dbReference type="ARBA" id="ARBA00022516"/>
    </source>
</evidence>
<dbReference type="CDD" id="cd08175">
    <property type="entry name" value="G1PDH"/>
    <property type="match status" value="1"/>
</dbReference>
<dbReference type="AlphaFoldDB" id="A0A399T6L7"/>
<proteinExistence type="predicted"/>
<dbReference type="RefSeq" id="WP_119435985.1">
    <property type="nucleotide sequence ID" value="NZ_QWGR01000001.1"/>
</dbReference>
<reference evidence="10 11" key="1">
    <citation type="submission" date="2018-08" db="EMBL/GenBank/DDBJ databases">
        <title>Pallidiluteibacterium maritimus gen. nov., sp. nov., isolated from coastal sediment.</title>
        <authorList>
            <person name="Zhou L.Y."/>
        </authorList>
    </citation>
    <scope>NUCLEOTIDE SEQUENCE [LARGE SCALE GENOMIC DNA]</scope>
    <source>
        <strain evidence="10 11">XSD2</strain>
    </source>
</reference>
<keyword evidence="4" id="KW-0521">NADP</keyword>
<dbReference type="PANTHER" id="PTHR43616">
    <property type="entry name" value="GLYCEROL DEHYDROGENASE"/>
    <property type="match status" value="1"/>
</dbReference>
<dbReference type="InterPro" id="IPR016205">
    <property type="entry name" value="Glycerol_DH"/>
</dbReference>
<dbReference type="Pfam" id="PF13685">
    <property type="entry name" value="Fe-ADH_2"/>
    <property type="match status" value="1"/>
</dbReference>
<dbReference type="InterPro" id="IPR032837">
    <property type="entry name" value="G1PDH"/>
</dbReference>
<evidence type="ECO:0000256" key="6">
    <source>
        <dbReference type="ARBA" id="ARBA00023027"/>
    </source>
</evidence>
<comment type="caution">
    <text evidence="10">The sequence shown here is derived from an EMBL/GenBank/DDBJ whole genome shotgun (WGS) entry which is preliminary data.</text>
</comment>
<keyword evidence="6" id="KW-0520">NAD</keyword>
<dbReference type="Gene3D" id="1.20.1090.10">
    <property type="entry name" value="Dehydroquinate synthase-like - alpha domain"/>
    <property type="match status" value="1"/>
</dbReference>
<dbReference type="GO" id="GO:0046872">
    <property type="term" value="F:metal ion binding"/>
    <property type="evidence" value="ECO:0007669"/>
    <property type="project" value="UniProtKB-KW"/>
</dbReference>
<accession>A0A399T6L7</accession>
<evidence type="ECO:0000313" key="10">
    <source>
        <dbReference type="EMBL" id="RIJ50515.1"/>
    </source>
</evidence>
<gene>
    <name evidence="10" type="ORF">D1614_00840</name>
</gene>
<dbReference type="GO" id="GO:0008654">
    <property type="term" value="P:phospholipid biosynthetic process"/>
    <property type="evidence" value="ECO:0007669"/>
    <property type="project" value="UniProtKB-KW"/>
</dbReference>
<protein>
    <submittedName>
        <fullName evidence="10">sn-glycerol-1-phosphate dehydrogenase</fullName>
    </submittedName>
</protein>
<dbReference type="GO" id="GO:0016614">
    <property type="term" value="F:oxidoreductase activity, acting on CH-OH group of donors"/>
    <property type="evidence" value="ECO:0007669"/>
    <property type="project" value="InterPro"/>
</dbReference>
<dbReference type="EMBL" id="QWGR01000001">
    <property type="protein sequence ID" value="RIJ50515.1"/>
    <property type="molecule type" value="Genomic_DNA"/>
</dbReference>
<dbReference type="Gene3D" id="3.40.50.1970">
    <property type="match status" value="1"/>
</dbReference>
<evidence type="ECO:0000256" key="7">
    <source>
        <dbReference type="ARBA" id="ARBA00023098"/>
    </source>
</evidence>
<sequence>MKLNVKEALDSARDTRALLIDRDILEQVSGLFKANFEGRKAVVVCDETTWKVAGEKVYECMKKEGMTEIEPFIYDEPKPYAEFGNVEKLEASLKKHNAIPVVVGAGTLNDLTKLAAARADRPYMCVATAASMDGYTAFGASITFRGAKQTFSCPAPQAVLADVEIIRQAPSLMTASGYADLFAKVTAGADWIISDALEVEPIDPRAWSIVQDGLKEALADPEGAKNGELTAITPLVEGLILGGFAMQWSQTSRPASGAEHQFSHLWNMEHHTHEGETPSHGFQVGIATLAVTRLYEKMLQTPLDLLDVEACCEQWDEWPVWEQKIKEKFQDTDFLETALTQTQNKYIGKDALREQLMTLKTTWPELKERLTEQLVPSEEVEKRLLAVGAPVESEQIGISRERLKESFYRASYIRSRFTVLDIALRTGNLDRWLNEIFE</sequence>
<dbReference type="Proteomes" id="UP000265926">
    <property type="component" value="Unassembled WGS sequence"/>
</dbReference>
<evidence type="ECO:0000256" key="3">
    <source>
        <dbReference type="ARBA" id="ARBA00022723"/>
    </source>
</evidence>
<keyword evidence="9" id="KW-1208">Phospholipid metabolism</keyword>
<keyword evidence="2" id="KW-0444">Lipid biosynthesis</keyword>
<organism evidence="10 11">
    <name type="scientific">Maribellus luteus</name>
    <dbReference type="NCBI Taxonomy" id="2305463"/>
    <lineage>
        <taxon>Bacteria</taxon>
        <taxon>Pseudomonadati</taxon>
        <taxon>Bacteroidota</taxon>
        <taxon>Bacteroidia</taxon>
        <taxon>Marinilabiliales</taxon>
        <taxon>Prolixibacteraceae</taxon>
        <taxon>Maribellus</taxon>
    </lineage>
</organism>
<evidence type="ECO:0000256" key="5">
    <source>
        <dbReference type="ARBA" id="ARBA00023002"/>
    </source>
</evidence>
<evidence type="ECO:0000313" key="11">
    <source>
        <dbReference type="Proteomes" id="UP000265926"/>
    </source>
</evidence>
<dbReference type="SUPFAM" id="SSF56796">
    <property type="entry name" value="Dehydroquinate synthase-like"/>
    <property type="match status" value="1"/>
</dbReference>
<keyword evidence="1" id="KW-0963">Cytoplasm</keyword>
<name>A0A399T6L7_9BACT</name>
<dbReference type="OrthoDB" id="9763580at2"/>
<evidence type="ECO:0000256" key="8">
    <source>
        <dbReference type="ARBA" id="ARBA00023209"/>
    </source>
</evidence>
<evidence type="ECO:0000256" key="9">
    <source>
        <dbReference type="ARBA" id="ARBA00023264"/>
    </source>
</evidence>
<keyword evidence="7" id="KW-0443">Lipid metabolism</keyword>
<keyword evidence="11" id="KW-1185">Reference proteome</keyword>
<keyword evidence="3" id="KW-0479">Metal-binding</keyword>